<comment type="caution">
    <text evidence="1">The sequence shown here is derived from an EMBL/GenBank/DDBJ whole genome shotgun (WGS) entry which is preliminary data.</text>
</comment>
<evidence type="ECO:0000313" key="2">
    <source>
        <dbReference type="Proteomes" id="UP000267081"/>
    </source>
</evidence>
<dbReference type="OrthoDB" id="3819032at2"/>
<dbReference type="RefSeq" id="WP_125312844.1">
    <property type="nucleotide sequence ID" value="NZ_RSEC01000058.1"/>
</dbReference>
<organism evidence="1 2">
    <name type="scientific">Amycolatopsis eburnea</name>
    <dbReference type="NCBI Taxonomy" id="2267691"/>
    <lineage>
        <taxon>Bacteria</taxon>
        <taxon>Bacillati</taxon>
        <taxon>Actinomycetota</taxon>
        <taxon>Actinomycetes</taxon>
        <taxon>Pseudonocardiales</taxon>
        <taxon>Pseudonocardiaceae</taxon>
        <taxon>Amycolatopsis</taxon>
    </lineage>
</organism>
<evidence type="ECO:0008006" key="3">
    <source>
        <dbReference type="Google" id="ProtNLM"/>
    </source>
</evidence>
<accession>A0A427T455</accession>
<dbReference type="EMBL" id="RSEC01000058">
    <property type="protein sequence ID" value="RSD13557.1"/>
    <property type="molecule type" value="Genomic_DNA"/>
</dbReference>
<evidence type="ECO:0000313" key="1">
    <source>
        <dbReference type="EMBL" id="RSD13557.1"/>
    </source>
</evidence>
<reference evidence="1 2" key="1">
    <citation type="submission" date="2018-12" db="EMBL/GenBank/DDBJ databases">
        <title>Amycolatopsis eburnea sp. nov. actinomycete associate with arbuscular mycorrhiza fungal spore.</title>
        <authorList>
            <person name="Lumyong S."/>
            <person name="Chaiya L."/>
        </authorList>
    </citation>
    <scope>NUCLEOTIDE SEQUENCE [LARGE SCALE GENOMIC DNA]</scope>
    <source>
        <strain evidence="1 2">GLM-1</strain>
    </source>
</reference>
<gene>
    <name evidence="1" type="ORF">EIY87_28010</name>
</gene>
<protein>
    <recommendedName>
        <fullName evidence="3">DUF2398 family protein</fullName>
    </recommendedName>
</protein>
<sequence>MTGMALSDLPVGRQVDVLAALAAVETADQPVPPDGFRGLLDPALRATLDRCLRAQGRVLLKVGDGFLSGYEDDIGRQLAAEGAGVLPPDDRAVLALVLLHCVAIPRAAGRLRSDSWLDAEPVRKQDLVLSQVPESRIRGSVQRLRNAGILRYGARRSILPGPQFARLTPRVSAQLWENLILLAQPDGVMGDVIRRRRVARNEHTKQEKP</sequence>
<dbReference type="Proteomes" id="UP000267081">
    <property type="component" value="Unassembled WGS sequence"/>
</dbReference>
<name>A0A427T455_9PSEU</name>
<keyword evidence="2" id="KW-1185">Reference proteome</keyword>
<proteinExistence type="predicted"/>
<dbReference type="AlphaFoldDB" id="A0A427T455"/>